<dbReference type="GO" id="GO:0005524">
    <property type="term" value="F:ATP binding"/>
    <property type="evidence" value="ECO:0007669"/>
    <property type="project" value="UniProtKB-KW"/>
</dbReference>
<feature type="domain" description="DNA mismatch repair proteins mutS family" evidence="7">
    <location>
        <begin position="798"/>
        <end position="814"/>
    </location>
</feature>
<keyword evidence="5" id="KW-0238">DNA-binding</keyword>
<dbReference type="PANTHER" id="PTHR11361:SF34">
    <property type="entry name" value="DNA MISMATCH REPAIR PROTEIN MSH1, MITOCHONDRIAL"/>
    <property type="match status" value="1"/>
</dbReference>
<evidence type="ECO:0000256" key="1">
    <source>
        <dbReference type="ARBA" id="ARBA00006271"/>
    </source>
</evidence>
<dbReference type="EMBL" id="FR691706">
    <property type="protein sequence ID" value="CBX20917.1"/>
    <property type="molecule type" value="Genomic_DNA"/>
</dbReference>
<dbReference type="InterPro" id="IPR027417">
    <property type="entry name" value="P-loop_NTPase"/>
</dbReference>
<keyword evidence="6" id="KW-0234">DNA repair</keyword>
<dbReference type="InterPro" id="IPR036187">
    <property type="entry name" value="DNA_mismatch_repair_MutS_sf"/>
</dbReference>
<dbReference type="InterPro" id="IPR007696">
    <property type="entry name" value="DNA_mismatch_repair_MutS_core"/>
</dbReference>
<dbReference type="Pfam" id="PF05192">
    <property type="entry name" value="MutS_III"/>
    <property type="match status" value="1"/>
</dbReference>
<dbReference type="SUPFAM" id="SSF52540">
    <property type="entry name" value="P-loop containing nucleoside triphosphate hydrolases"/>
    <property type="match status" value="1"/>
</dbReference>
<dbReference type="Pfam" id="PF00488">
    <property type="entry name" value="MutS_V"/>
    <property type="match status" value="1"/>
</dbReference>
<comment type="similarity">
    <text evidence="1">Belongs to the DNA mismatch repair MutS family.</text>
</comment>
<keyword evidence="3" id="KW-0227">DNA damage</keyword>
<dbReference type="Gene3D" id="3.40.50.300">
    <property type="entry name" value="P-loop containing nucleotide triphosphate hydrolases"/>
    <property type="match status" value="1"/>
</dbReference>
<dbReference type="InterPro" id="IPR000432">
    <property type="entry name" value="DNA_mismatch_repair_MutS_C"/>
</dbReference>
<evidence type="ECO:0000313" key="8">
    <source>
        <dbReference type="EMBL" id="CBX20917.1"/>
    </source>
</evidence>
<accession>F2QAF8</accession>
<dbReference type="SUPFAM" id="SSF55271">
    <property type="entry name" value="DNA repair protein MutS, domain I"/>
    <property type="match status" value="1"/>
</dbReference>
<keyword evidence="4" id="KW-0067">ATP-binding</keyword>
<dbReference type="PROSITE" id="PS00486">
    <property type="entry name" value="DNA_MISMATCH_REPAIR_2"/>
    <property type="match status" value="1"/>
</dbReference>
<dbReference type="Pfam" id="PF01624">
    <property type="entry name" value="MutS_I"/>
    <property type="match status" value="1"/>
</dbReference>
<evidence type="ECO:0000256" key="6">
    <source>
        <dbReference type="ARBA" id="ARBA00023204"/>
    </source>
</evidence>
<evidence type="ECO:0000256" key="4">
    <source>
        <dbReference type="ARBA" id="ARBA00022840"/>
    </source>
</evidence>
<dbReference type="PANTHER" id="PTHR11361">
    <property type="entry name" value="DNA MISMATCH REPAIR PROTEIN MUTS FAMILY MEMBER"/>
    <property type="match status" value="1"/>
</dbReference>
<organismHost>
    <name type="scientific">Phaeocystis pouchetii</name>
    <dbReference type="NCBI Taxonomy" id="33659"/>
</organismHost>
<dbReference type="InterPro" id="IPR045076">
    <property type="entry name" value="MutS"/>
</dbReference>
<dbReference type="Gene3D" id="3.40.1170.10">
    <property type="entry name" value="DNA repair protein MutS, domain I"/>
    <property type="match status" value="1"/>
</dbReference>
<dbReference type="InterPro" id="IPR017261">
    <property type="entry name" value="DNA_mismatch_repair_MutS/MSH"/>
</dbReference>
<dbReference type="GO" id="GO:0006298">
    <property type="term" value="P:mismatch repair"/>
    <property type="evidence" value="ECO:0007669"/>
    <property type="project" value="InterPro"/>
</dbReference>
<dbReference type="SMART" id="SM00534">
    <property type="entry name" value="MUTSac"/>
    <property type="match status" value="1"/>
</dbReference>
<dbReference type="GO" id="GO:0030983">
    <property type="term" value="F:mismatched DNA binding"/>
    <property type="evidence" value="ECO:0007669"/>
    <property type="project" value="InterPro"/>
</dbReference>
<dbReference type="PIRSF" id="PIRSF037677">
    <property type="entry name" value="DNA_mis_repair_Msh6"/>
    <property type="match status" value="1"/>
</dbReference>
<reference evidence="8" key="1">
    <citation type="submission" date="2010-09" db="EMBL/GenBank/DDBJ databases">
        <authorList>
            <person name="Ray J."/>
        </authorList>
    </citation>
    <scope>NUCLEOTIDE SEQUENCE</scope>
    <source>
        <strain evidence="8">01B</strain>
    </source>
</reference>
<sequence>MSLISRYFDATRHYKRTNGEKTIVLIQVGSFFECYAMVEKDGSYSGSSIEEFARINDMAIAKKSVCVGDKKVVMAGFGLGQLEKYVKKLLEHGYTVPVITQDMQSKNTERSVSCIYSPGMHFNDDSDNLSNNTICIWLNISKANSVIKIPLLTVGLSIIDILTGKLINFEYSLPFSNSPTAYDNLEKYISVYTPTEAIIITNNNESDYIDNVINYINLKSSKIHKIVLDKDKERYSDDDINQIAIHCEKQNFQSALINKIYGAGCFRERSEFYEYPIANQSLCFLIDFVQKHNPNLIKDISFPDFENHTEKLVLANHSLQQLNIISDNNFSGKMSSVASMLNNCITSTGKRKFNYELLHPVSNVEMLNKSYDITEHLLETGFYNEIRNELNSIRDIERIERKLIMNKLEPRDFHLLYNNLSNIKILFQNISTNNKNLKLFEYISSTINIKVDTVCDEISDFIDDKFNIDKINNIVMDKIGNYNIEDLDFINKNYDEHLNNILKASIDGKVVFEAIRSYLSNIVTKYEKNKEQDYIKIHETSKSDSFLIATKRRAIILRDCLKDQPDILKITYLSDFTKKEEIYLLDKSKFEYIEHGSTKSNMIITSDDIKKMAHSIQTDKEHVINRINNVYAYILEEFIKFNDKSKLSVISQFIGLIDTAHNKAYNANKYNYSKPVIKNTQDSKSYFKATQIRHPLIEQINQNELYVANDIELGNKHDCSLIYGTNAVGKSSLIKSIGINIILAQSGNFVPSTNFEYYPYTALFTRILNTDNIFKGLSTFALEMGELRNILKYADKNSIVLGDELCSGTESVSGLSIFTASLERLHNKEVSSIFASHMHELLEYDEIKKLNKLKINHMSVVYDKKLNKLIYDRKLKDGCGEMMYGIQVAESLDLDDEFIERCYAIRNKYNETDDSTMDSKSSSYNSKKIKSKICELCKKNPSCDVHHLQFQENADKNGFINGQFHKNQQANLVSICKECHDRIHKENKQLKKVKTSNGYELIEV</sequence>
<dbReference type="SMART" id="SM00533">
    <property type="entry name" value="MUTSd"/>
    <property type="match status" value="1"/>
</dbReference>
<dbReference type="SUPFAM" id="SSF48334">
    <property type="entry name" value="DNA repair protein MutS, domain III"/>
    <property type="match status" value="1"/>
</dbReference>
<evidence type="ECO:0000256" key="3">
    <source>
        <dbReference type="ARBA" id="ARBA00022763"/>
    </source>
</evidence>
<name>F2QAF8_PPV01</name>
<gene>
    <name evidence="8" type="primary">mutS</name>
</gene>
<dbReference type="InterPro" id="IPR016151">
    <property type="entry name" value="DNA_mismatch_repair_MutS_N"/>
</dbReference>
<evidence type="ECO:0000256" key="5">
    <source>
        <dbReference type="ARBA" id="ARBA00023125"/>
    </source>
</evidence>
<dbReference type="InterPro" id="IPR007695">
    <property type="entry name" value="DNA_mismatch_repair_MutS-lik_N"/>
</dbReference>
<dbReference type="Gene3D" id="1.10.1420.10">
    <property type="match status" value="1"/>
</dbReference>
<protein>
    <submittedName>
        <fullName evidence="8">MutS protein</fullName>
    </submittedName>
</protein>
<dbReference type="GO" id="GO:0140664">
    <property type="term" value="F:ATP-dependent DNA damage sensor activity"/>
    <property type="evidence" value="ECO:0007669"/>
    <property type="project" value="InterPro"/>
</dbReference>
<proteinExistence type="inferred from homology"/>
<reference evidence="8" key="2">
    <citation type="journal article" date="2011" name="ISME J.">
        <title>Two new subfamilies of DNA mismatch repair proteins (MutS) specifically abundant in the marine environment.</title>
        <authorList>
            <person name="Ogata H."/>
            <person name="Ray J.L."/>
            <person name="Toyoda K."/>
            <person name="Sandaa R.A."/>
            <person name="Bratbak G."/>
            <person name="Claverie J.M."/>
        </authorList>
    </citation>
    <scope>NUCLEOTIDE SEQUENCE</scope>
    <source>
        <strain evidence="8">01B</strain>
    </source>
</reference>
<keyword evidence="2" id="KW-0547">Nucleotide-binding</keyword>
<evidence type="ECO:0000259" key="7">
    <source>
        <dbReference type="PROSITE" id="PS00486"/>
    </source>
</evidence>
<organism evidence="8">
    <name type="scientific">Phaeocystis pouchetii virus</name>
    <name type="common">PpV01</name>
    <dbReference type="NCBI Taxonomy" id="455365"/>
    <lineage>
        <taxon>Viruses</taxon>
        <taxon>Varidnaviria</taxon>
        <taxon>Bamfordvirae</taxon>
        <taxon>Nucleocytoviricota</taxon>
        <taxon>Megaviricetes</taxon>
        <taxon>Algavirales</taxon>
        <taxon>Phycodnaviridae</taxon>
    </lineage>
</organism>
<evidence type="ECO:0000256" key="2">
    <source>
        <dbReference type="ARBA" id="ARBA00022741"/>
    </source>
</evidence>